<dbReference type="Pfam" id="PF24390">
    <property type="entry name" value="PRTase-CE"/>
    <property type="match status" value="1"/>
</dbReference>
<dbReference type="KEGG" id="achi:CDG60_05190"/>
<dbReference type="InterPro" id="IPR029057">
    <property type="entry name" value="PRTase-like"/>
</dbReference>
<feature type="domain" description="PRTase-CE" evidence="1">
    <location>
        <begin position="24"/>
        <end position="248"/>
    </location>
</feature>
<gene>
    <name evidence="2" type="ORF">CDG60_05190</name>
</gene>
<dbReference type="SUPFAM" id="SSF53271">
    <property type="entry name" value="PRTase-like"/>
    <property type="match status" value="1"/>
</dbReference>
<evidence type="ECO:0000313" key="3">
    <source>
        <dbReference type="Proteomes" id="UP000263753"/>
    </source>
</evidence>
<dbReference type="AlphaFoldDB" id="A0A3B7M0C4"/>
<dbReference type="RefSeq" id="WP_087514247.1">
    <property type="nucleotide sequence ID" value="NZ_CP032134.1"/>
</dbReference>
<proteinExistence type="predicted"/>
<protein>
    <recommendedName>
        <fullName evidence="1">PRTase-CE domain-containing protein</fullName>
    </recommendedName>
</protein>
<name>A0A3B7M0C4_9GAMM</name>
<dbReference type="InterPro" id="IPR056920">
    <property type="entry name" value="PRTase-CE"/>
</dbReference>
<organism evidence="2 3">
    <name type="scientific">Acinetobacter chinensis</name>
    <dbReference type="NCBI Taxonomy" id="2004650"/>
    <lineage>
        <taxon>Bacteria</taxon>
        <taxon>Pseudomonadati</taxon>
        <taxon>Pseudomonadota</taxon>
        <taxon>Gammaproteobacteria</taxon>
        <taxon>Moraxellales</taxon>
        <taxon>Moraxellaceae</taxon>
        <taxon>Acinetobacter</taxon>
    </lineage>
</organism>
<evidence type="ECO:0000313" key="2">
    <source>
        <dbReference type="EMBL" id="AXY56023.1"/>
    </source>
</evidence>
<evidence type="ECO:0000259" key="1">
    <source>
        <dbReference type="Pfam" id="PF24390"/>
    </source>
</evidence>
<reference evidence="3" key="1">
    <citation type="submission" date="2018-09" db="EMBL/GenBank/DDBJ databases">
        <title>The complete genome of Acinetobacter sp. strain WCHAc010005.</title>
        <authorList>
            <person name="Hu Y."/>
            <person name="Long H."/>
            <person name="Feng Y."/>
            <person name="Zong Z."/>
        </authorList>
    </citation>
    <scope>NUCLEOTIDE SEQUENCE [LARGE SCALE GENOMIC DNA]</scope>
    <source>
        <strain evidence="3">WCHAc010005</strain>
    </source>
</reference>
<accession>A0A3B7M0C4</accession>
<dbReference type="Proteomes" id="UP000263753">
    <property type="component" value="Chromosome"/>
</dbReference>
<sequence>MKHQWLSEKKEALSHLLFVDCEDVETRNIVMQLIDKIKYIKDVEYNVLLKDLAENIIQTESDPSKVQIVAMTGDSGADSAQAVIYSLKSILAQKDWDGYLFVNRYDHSYKEASKKGFNHKKIILVDNFIGSGDTVLGRIQRIKSQYSAQEIEICVKVLFCTEFGKTRLESEEVEVFVVHELLKKVIDGFYDVNEANFFKEKIRNIESKFLENFEGRPLHSLGYSDGQVALAIQDVNTPNNVLPIFWWKYYKNTSKRPVILHRAMVDA</sequence>
<dbReference type="EMBL" id="CP032134">
    <property type="protein sequence ID" value="AXY56023.1"/>
    <property type="molecule type" value="Genomic_DNA"/>
</dbReference>